<dbReference type="Gene3D" id="1.10.8.50">
    <property type="match status" value="1"/>
</dbReference>
<comment type="cofactor">
    <cofactor evidence="2">
        <name>Zn(2+)</name>
        <dbReference type="ChEBI" id="CHEBI:29105"/>
    </cofactor>
</comment>
<keyword evidence="9" id="KW-0862">Zinc</keyword>
<dbReference type="Proteomes" id="UP000178908">
    <property type="component" value="Unassembled WGS sequence"/>
</dbReference>
<dbReference type="GO" id="GO:0006284">
    <property type="term" value="P:base-excision repair"/>
    <property type="evidence" value="ECO:0007669"/>
    <property type="project" value="InterPro"/>
</dbReference>
<evidence type="ECO:0000256" key="4">
    <source>
        <dbReference type="ARBA" id="ARBA00011245"/>
    </source>
</evidence>
<dbReference type="GO" id="GO:0034039">
    <property type="term" value="F:8-oxo-7,8-dihydroguanine DNA N-glycosylase activity"/>
    <property type="evidence" value="ECO:0007669"/>
    <property type="project" value="TreeGrafter"/>
</dbReference>
<evidence type="ECO:0000259" key="18">
    <source>
        <dbReference type="PROSITE" id="PS51068"/>
    </source>
</evidence>
<comment type="subunit">
    <text evidence="4">Monomer.</text>
</comment>
<evidence type="ECO:0000256" key="2">
    <source>
        <dbReference type="ARBA" id="ARBA00001947"/>
    </source>
</evidence>
<keyword evidence="6" id="KW-0227">DNA damage</keyword>
<comment type="catalytic activity">
    <reaction evidence="1">
        <text>Hydrolysis of DNA containing ring-opened 7-methylguanine residues, releasing 2,6-diamino-4-hydroxy-5-(N-methyl)formamidopyrimidine.</text>
        <dbReference type="EC" id="3.2.2.23"/>
    </reaction>
</comment>
<feature type="domain" description="Formamidopyrimidine-DNA glycosylase catalytic" evidence="18">
    <location>
        <begin position="2"/>
        <end position="132"/>
    </location>
</feature>
<dbReference type="GO" id="GO:0008270">
    <property type="term" value="F:zinc ion binding"/>
    <property type="evidence" value="ECO:0007669"/>
    <property type="project" value="UniProtKB-KW"/>
</dbReference>
<dbReference type="AlphaFoldDB" id="A0A1F8FA99"/>
<evidence type="ECO:0000256" key="14">
    <source>
        <dbReference type="ARBA" id="ARBA00023295"/>
    </source>
</evidence>
<dbReference type="SUPFAM" id="SSF57716">
    <property type="entry name" value="Glucocorticoid receptor-like (DNA-binding domain)"/>
    <property type="match status" value="1"/>
</dbReference>
<comment type="similarity">
    <text evidence="3">Belongs to the FPG family.</text>
</comment>
<dbReference type="SUPFAM" id="SSF81624">
    <property type="entry name" value="N-terminal domain of MutM-like DNA repair proteins"/>
    <property type="match status" value="1"/>
</dbReference>
<evidence type="ECO:0000313" key="20">
    <source>
        <dbReference type="Proteomes" id="UP000178908"/>
    </source>
</evidence>
<dbReference type="PANTHER" id="PTHR22993:SF9">
    <property type="entry name" value="FORMAMIDOPYRIMIDINE-DNA GLYCOSYLASE"/>
    <property type="match status" value="1"/>
</dbReference>
<dbReference type="PANTHER" id="PTHR22993">
    <property type="entry name" value="FORMAMIDOPYRIMIDINE-DNA GLYCOSYLASE"/>
    <property type="match status" value="1"/>
</dbReference>
<dbReference type="EMBL" id="MGJO01000020">
    <property type="protein sequence ID" value="OGN09508.1"/>
    <property type="molecule type" value="Genomic_DNA"/>
</dbReference>
<evidence type="ECO:0000256" key="13">
    <source>
        <dbReference type="ARBA" id="ARBA00023268"/>
    </source>
</evidence>
<proteinExistence type="inferred from homology"/>
<comment type="catalytic activity">
    <reaction evidence="15">
        <text>2'-deoxyribonucleotide-(2'-deoxyribose 5'-phosphate)-2'-deoxyribonucleotide-DNA = a 3'-end 2'-deoxyribonucleotide-(2,3-dehydro-2,3-deoxyribose 5'-phosphate)-DNA + a 5'-end 5'-phospho-2'-deoxyribonucleoside-DNA + H(+)</text>
        <dbReference type="Rhea" id="RHEA:66592"/>
        <dbReference type="Rhea" id="RHEA-COMP:13180"/>
        <dbReference type="Rhea" id="RHEA-COMP:16897"/>
        <dbReference type="Rhea" id="RHEA-COMP:17067"/>
        <dbReference type="ChEBI" id="CHEBI:15378"/>
        <dbReference type="ChEBI" id="CHEBI:136412"/>
        <dbReference type="ChEBI" id="CHEBI:157695"/>
        <dbReference type="ChEBI" id="CHEBI:167181"/>
        <dbReference type="EC" id="4.2.99.18"/>
    </reaction>
</comment>
<accession>A0A1F8FA99</accession>
<dbReference type="InterPro" id="IPR012319">
    <property type="entry name" value="FPG_cat"/>
</dbReference>
<dbReference type="FunFam" id="1.10.8.50:FF:000003">
    <property type="entry name" value="Formamidopyrimidine-DNA glycosylase"/>
    <property type="match status" value="1"/>
</dbReference>
<keyword evidence="11" id="KW-0234">DNA repair</keyword>
<feature type="domain" description="FPG-type" evidence="17">
    <location>
        <begin position="255"/>
        <end position="290"/>
    </location>
</feature>
<protein>
    <submittedName>
        <fullName evidence="19">DNA-formamidopyrimidine glycosylase</fullName>
    </submittedName>
</protein>
<dbReference type="GO" id="GO:0003684">
    <property type="term" value="F:damaged DNA binding"/>
    <property type="evidence" value="ECO:0007669"/>
    <property type="project" value="InterPro"/>
</dbReference>
<evidence type="ECO:0000256" key="6">
    <source>
        <dbReference type="ARBA" id="ARBA00022763"/>
    </source>
</evidence>
<evidence type="ECO:0000313" key="19">
    <source>
        <dbReference type="EMBL" id="OGN09508.1"/>
    </source>
</evidence>
<dbReference type="NCBIfam" id="NF002211">
    <property type="entry name" value="PRK01103.1"/>
    <property type="match status" value="1"/>
</dbReference>
<evidence type="ECO:0000256" key="5">
    <source>
        <dbReference type="ARBA" id="ARBA00022723"/>
    </source>
</evidence>
<dbReference type="SMART" id="SM00898">
    <property type="entry name" value="Fapy_DNA_glyco"/>
    <property type="match status" value="1"/>
</dbReference>
<evidence type="ECO:0000256" key="12">
    <source>
        <dbReference type="ARBA" id="ARBA00023239"/>
    </source>
</evidence>
<evidence type="ECO:0000256" key="9">
    <source>
        <dbReference type="ARBA" id="ARBA00022833"/>
    </source>
</evidence>
<reference evidence="19 20" key="1">
    <citation type="journal article" date="2016" name="Nat. Commun.">
        <title>Thousands of microbial genomes shed light on interconnected biogeochemical processes in an aquifer system.</title>
        <authorList>
            <person name="Anantharaman K."/>
            <person name="Brown C.T."/>
            <person name="Hug L.A."/>
            <person name="Sharon I."/>
            <person name="Castelle C.J."/>
            <person name="Probst A.J."/>
            <person name="Thomas B.C."/>
            <person name="Singh A."/>
            <person name="Wilkins M.J."/>
            <person name="Karaoz U."/>
            <person name="Brodie E.L."/>
            <person name="Williams K.H."/>
            <person name="Hubbard S.S."/>
            <person name="Banfield J.F."/>
        </authorList>
    </citation>
    <scope>NUCLEOTIDE SEQUENCE [LARGE SCALE GENOMIC DNA]</scope>
</reference>
<evidence type="ECO:0000256" key="15">
    <source>
        <dbReference type="ARBA" id="ARBA00044632"/>
    </source>
</evidence>
<keyword evidence="8" id="KW-0378">Hydrolase</keyword>
<organism evidence="19 20">
    <name type="scientific">Candidatus Yanofskybacteria bacterium RIFCSPHIGHO2_02_FULL_39_10</name>
    <dbReference type="NCBI Taxonomy" id="1802674"/>
    <lineage>
        <taxon>Bacteria</taxon>
        <taxon>Candidatus Yanofskyibacteriota</taxon>
    </lineage>
</organism>
<evidence type="ECO:0000256" key="7">
    <source>
        <dbReference type="ARBA" id="ARBA00022771"/>
    </source>
</evidence>
<evidence type="ECO:0000256" key="16">
    <source>
        <dbReference type="PROSITE-ProRule" id="PRU00391"/>
    </source>
</evidence>
<keyword evidence="5" id="KW-0479">Metal-binding</keyword>
<keyword evidence="7 16" id="KW-0863">Zinc-finger</keyword>
<evidence type="ECO:0000256" key="1">
    <source>
        <dbReference type="ARBA" id="ARBA00001668"/>
    </source>
</evidence>
<dbReference type="Gene3D" id="3.20.190.10">
    <property type="entry name" value="MutM-like, N-terminal"/>
    <property type="match status" value="1"/>
</dbReference>
<evidence type="ECO:0000256" key="10">
    <source>
        <dbReference type="ARBA" id="ARBA00023125"/>
    </source>
</evidence>
<comment type="caution">
    <text evidence="19">The sequence shown here is derived from an EMBL/GenBank/DDBJ whole genome shotgun (WGS) entry which is preliminary data.</text>
</comment>
<dbReference type="PROSITE" id="PS51068">
    <property type="entry name" value="FPG_CAT"/>
    <property type="match status" value="1"/>
</dbReference>
<dbReference type="SMART" id="SM01232">
    <property type="entry name" value="H2TH"/>
    <property type="match status" value="1"/>
</dbReference>
<evidence type="ECO:0000256" key="11">
    <source>
        <dbReference type="ARBA" id="ARBA00023204"/>
    </source>
</evidence>
<dbReference type="InterPro" id="IPR010979">
    <property type="entry name" value="Ribosomal_uS13-like_H2TH"/>
</dbReference>
<dbReference type="InterPro" id="IPR015886">
    <property type="entry name" value="H2TH_FPG"/>
</dbReference>
<dbReference type="NCBIfam" id="TIGR00577">
    <property type="entry name" value="fpg"/>
    <property type="match status" value="1"/>
</dbReference>
<dbReference type="Pfam" id="PF06831">
    <property type="entry name" value="H2TH"/>
    <property type="match status" value="1"/>
</dbReference>
<dbReference type="InterPro" id="IPR020629">
    <property type="entry name" value="FPG_Glyclase"/>
</dbReference>
<keyword evidence="12" id="KW-0456">Lyase</keyword>
<dbReference type="PROSITE" id="PS51066">
    <property type="entry name" value="ZF_FPG_2"/>
    <property type="match status" value="1"/>
</dbReference>
<dbReference type="InterPro" id="IPR000214">
    <property type="entry name" value="Znf_DNA_glyclase/AP_lyase"/>
</dbReference>
<evidence type="ECO:0000259" key="17">
    <source>
        <dbReference type="PROSITE" id="PS51066"/>
    </source>
</evidence>
<dbReference type="InterPro" id="IPR035937">
    <property type="entry name" value="FPG_N"/>
</dbReference>
<gene>
    <name evidence="19" type="ORF">A3C61_01345</name>
</gene>
<evidence type="ECO:0000256" key="8">
    <source>
        <dbReference type="ARBA" id="ARBA00022801"/>
    </source>
</evidence>
<keyword evidence="10" id="KW-0238">DNA-binding</keyword>
<name>A0A1F8FA99_9BACT</name>
<dbReference type="Pfam" id="PF01149">
    <property type="entry name" value="Fapy_DNA_glyco"/>
    <property type="match status" value="1"/>
</dbReference>
<dbReference type="SUPFAM" id="SSF46946">
    <property type="entry name" value="S13-like H2TH domain"/>
    <property type="match status" value="1"/>
</dbReference>
<keyword evidence="13" id="KW-0511">Multifunctional enzyme</keyword>
<keyword evidence="14" id="KW-0326">Glycosidase</keyword>
<evidence type="ECO:0000256" key="3">
    <source>
        <dbReference type="ARBA" id="ARBA00009409"/>
    </source>
</evidence>
<dbReference type="GO" id="GO:0140078">
    <property type="term" value="F:class I DNA-(apurinic or apyrimidinic site) endonuclease activity"/>
    <property type="evidence" value="ECO:0007669"/>
    <property type="project" value="UniProtKB-EC"/>
</dbReference>
<sequence length="292" mass="33743">MPELPEVETIVRELRKKIIGLGIVDFWSDKEKPVHQAGGVAKFIKEIKNKKIISIIRRAKFIVIDIEGDKTVFIHQKISGHLMYGKWQLKDGQWVSKISGPLKEDRQNQYIRYIWTFNNGYQMAMSDVRRFSRIILVKDKDVSELKEIRDLGPEPLGISLENFEKLFKFKKGKIKPVLMDPTFIAGIGNIYADEILWDVGIHPLSRVDKLSKNDINKLFKSTRDILKRAIMAKGCSVDDYRLPSGQKGRYQEMEKAYQQTGKKCTKKDGGIITRIKIGQRSAHFCPKHQILR</sequence>